<dbReference type="Proteomes" id="UP000465601">
    <property type="component" value="Unassembled WGS sequence"/>
</dbReference>
<reference evidence="1 2" key="1">
    <citation type="submission" date="2019-10" db="EMBL/GenBank/DDBJ databases">
        <title>Alkaliphilus serpentinus sp. nov. and Alkaliphilus pronyensis sp. nov., two novel anaerobic alkaliphilic species isolated from the serpentinized-hosted hydrothermal field of the Prony Bay (New Caledonia).</title>
        <authorList>
            <person name="Postec A."/>
        </authorList>
    </citation>
    <scope>NUCLEOTIDE SEQUENCE [LARGE SCALE GENOMIC DNA]</scope>
    <source>
        <strain evidence="1 2">LacT</strain>
    </source>
</reference>
<protein>
    <submittedName>
        <fullName evidence="1">Uncharacterized protein</fullName>
    </submittedName>
</protein>
<gene>
    <name evidence="1" type="ORF">F8153_05790</name>
</gene>
<sequence>MTAMNLSLKISSFHMNLDINKSVAENHTKQQRAIEAEININEALKRQESYLKDFSMDFVRM</sequence>
<keyword evidence="2" id="KW-1185">Reference proteome</keyword>
<comment type="caution">
    <text evidence="1">The sequence shown here is derived from an EMBL/GenBank/DDBJ whole genome shotgun (WGS) entry which is preliminary data.</text>
</comment>
<dbReference type="AlphaFoldDB" id="A0A833HPU3"/>
<organism evidence="1 2">
    <name type="scientific">Alkaliphilus serpentinus</name>
    <dbReference type="NCBI Taxonomy" id="1482731"/>
    <lineage>
        <taxon>Bacteria</taxon>
        <taxon>Bacillati</taxon>
        <taxon>Bacillota</taxon>
        <taxon>Clostridia</taxon>
        <taxon>Peptostreptococcales</taxon>
        <taxon>Natronincolaceae</taxon>
        <taxon>Alkaliphilus</taxon>
    </lineage>
</organism>
<proteinExistence type="predicted"/>
<dbReference type="RefSeq" id="WP_151865422.1">
    <property type="nucleotide sequence ID" value="NZ_WBZB01000014.1"/>
</dbReference>
<name>A0A833HPU3_9FIRM</name>
<dbReference type="EMBL" id="WBZB01000014">
    <property type="protein sequence ID" value="KAB3531143.1"/>
    <property type="molecule type" value="Genomic_DNA"/>
</dbReference>
<accession>A0A833HPU3</accession>
<evidence type="ECO:0000313" key="1">
    <source>
        <dbReference type="EMBL" id="KAB3531143.1"/>
    </source>
</evidence>
<evidence type="ECO:0000313" key="2">
    <source>
        <dbReference type="Proteomes" id="UP000465601"/>
    </source>
</evidence>